<proteinExistence type="predicted"/>
<dbReference type="Proteomes" id="UP000299102">
    <property type="component" value="Unassembled WGS sequence"/>
</dbReference>
<name>A0A4C1VDV8_EUMVA</name>
<dbReference type="PANTHER" id="PTHR46060">
    <property type="entry name" value="MARINER MOS1 TRANSPOSASE-LIKE PROTEIN"/>
    <property type="match status" value="1"/>
</dbReference>
<evidence type="ECO:0000313" key="2">
    <source>
        <dbReference type="EMBL" id="GBP36813.1"/>
    </source>
</evidence>
<dbReference type="Gene3D" id="1.10.10.1450">
    <property type="match status" value="1"/>
</dbReference>
<comment type="caution">
    <text evidence="2">The sequence shown here is derived from an EMBL/GenBank/DDBJ whole genome shotgun (WGS) entry which is preliminary data.</text>
</comment>
<accession>A0A4C1VDV8</accession>
<sequence>MIHYNFRRGLTQKQCIDHLRLTFGDKVPSETTVYHWFSEFNRGQSMLTDEFKEGRPKSNVIPQNIDAVQGLIVEDRHLSGSSFISRDKGVPGHKNKERI</sequence>
<dbReference type="InterPro" id="IPR052709">
    <property type="entry name" value="Transposase-MT_Hybrid"/>
</dbReference>
<protein>
    <recommendedName>
        <fullName evidence="1">Mos1 transposase HTH domain-containing protein</fullName>
    </recommendedName>
</protein>
<dbReference type="EMBL" id="BGZK01000323">
    <property type="protein sequence ID" value="GBP36813.1"/>
    <property type="molecule type" value="Genomic_DNA"/>
</dbReference>
<gene>
    <name evidence="2" type="ORF">EVAR_28154_1</name>
</gene>
<dbReference type="AlphaFoldDB" id="A0A4C1VDV8"/>
<dbReference type="PANTHER" id="PTHR46060:SF1">
    <property type="entry name" value="MARINER MOS1 TRANSPOSASE-LIKE PROTEIN"/>
    <property type="match status" value="1"/>
</dbReference>
<evidence type="ECO:0000313" key="3">
    <source>
        <dbReference type="Proteomes" id="UP000299102"/>
    </source>
</evidence>
<organism evidence="2 3">
    <name type="scientific">Eumeta variegata</name>
    <name type="common">Bagworm moth</name>
    <name type="synonym">Eumeta japonica</name>
    <dbReference type="NCBI Taxonomy" id="151549"/>
    <lineage>
        <taxon>Eukaryota</taxon>
        <taxon>Metazoa</taxon>
        <taxon>Ecdysozoa</taxon>
        <taxon>Arthropoda</taxon>
        <taxon>Hexapoda</taxon>
        <taxon>Insecta</taxon>
        <taxon>Pterygota</taxon>
        <taxon>Neoptera</taxon>
        <taxon>Endopterygota</taxon>
        <taxon>Lepidoptera</taxon>
        <taxon>Glossata</taxon>
        <taxon>Ditrysia</taxon>
        <taxon>Tineoidea</taxon>
        <taxon>Psychidae</taxon>
        <taxon>Oiketicinae</taxon>
        <taxon>Eumeta</taxon>
    </lineage>
</organism>
<evidence type="ECO:0000259" key="1">
    <source>
        <dbReference type="Pfam" id="PF17906"/>
    </source>
</evidence>
<reference evidence="2 3" key="1">
    <citation type="journal article" date="2019" name="Commun. Biol.">
        <title>The bagworm genome reveals a unique fibroin gene that provides high tensile strength.</title>
        <authorList>
            <person name="Kono N."/>
            <person name="Nakamura H."/>
            <person name="Ohtoshi R."/>
            <person name="Tomita M."/>
            <person name="Numata K."/>
            <person name="Arakawa K."/>
        </authorList>
    </citation>
    <scope>NUCLEOTIDE SEQUENCE [LARGE SCALE GENOMIC DNA]</scope>
</reference>
<dbReference type="Pfam" id="PF17906">
    <property type="entry name" value="HTH_48"/>
    <property type="match status" value="1"/>
</dbReference>
<dbReference type="OrthoDB" id="10017160at2759"/>
<dbReference type="InterPro" id="IPR041426">
    <property type="entry name" value="Mos1_HTH"/>
</dbReference>
<feature type="domain" description="Mos1 transposase HTH" evidence="1">
    <location>
        <begin position="2"/>
        <end position="43"/>
    </location>
</feature>
<keyword evidence="3" id="KW-1185">Reference proteome</keyword>